<dbReference type="SUPFAM" id="SSF48452">
    <property type="entry name" value="TPR-like"/>
    <property type="match status" value="1"/>
</dbReference>
<dbReference type="EMBL" id="HBFQ01029362">
    <property type="protein sequence ID" value="CAD8846326.1"/>
    <property type="molecule type" value="Transcribed_RNA"/>
</dbReference>
<sequence length="443" mass="48565">MSGFTDVSSACDGSLLFLLRRKGLGPHPQDFCTCWAHYRLLLRSDHGETLVRSTKASVTMTGPETIVERNDLDPKKFVLGEMEVPECVEFVVRRLGVEGFGVLRLSSSALPEGRPAGDINVEVELFGAEPACGGHGTAGWIGLKSVMTERRMAEEWLAGAVDARGKLEAFDKLKASEGQARRAALDVASAVRKASYLAERRFQRAKTWLEQGNFEEDPARVTKETARVFRGLAKAMLLNQKRFSVEEGEGQQDFGTDLLRYLNRKNHEGPPVGGPDKGIQAEARDLALRVLDVDATNVLNLEVAGFACAELGDFATARVHLEKALEFDPGNEAIKSEMARVNVREKHGAAENSETLLFDLQTQLDAAHVASDVAAVASLMTHIGALVDGNQVTWDACVRSKVGKTVGSIQKSPPNNDQEIQNQAVRLVRKFRDMAERNRPLWS</sequence>
<dbReference type="InterPro" id="IPR035441">
    <property type="entry name" value="TFIIS/LEDGF_dom_sf"/>
</dbReference>
<dbReference type="Gene3D" id="1.25.40.10">
    <property type="entry name" value="Tetratricopeptide repeat domain"/>
    <property type="match status" value="1"/>
</dbReference>
<dbReference type="InterPro" id="IPR011990">
    <property type="entry name" value="TPR-like_helical_dom_sf"/>
</dbReference>
<dbReference type="SUPFAM" id="SSF47676">
    <property type="entry name" value="Conserved domain common to transcription factors TFIIS, elongin A, CRSP70"/>
    <property type="match status" value="1"/>
</dbReference>
<accession>A0A7S1A8S3</accession>
<name>A0A7S1A8S3_NOCSC</name>
<evidence type="ECO:0000313" key="1">
    <source>
        <dbReference type="EMBL" id="CAD8846326.1"/>
    </source>
</evidence>
<organism evidence="1">
    <name type="scientific">Noctiluca scintillans</name>
    <name type="common">Sea sparkle</name>
    <name type="synonym">Red tide dinoflagellate</name>
    <dbReference type="NCBI Taxonomy" id="2966"/>
    <lineage>
        <taxon>Eukaryota</taxon>
        <taxon>Sar</taxon>
        <taxon>Alveolata</taxon>
        <taxon>Dinophyceae</taxon>
        <taxon>Noctilucales</taxon>
        <taxon>Noctilucaceae</taxon>
        <taxon>Noctiluca</taxon>
    </lineage>
</organism>
<gene>
    <name evidence="1" type="ORF">NSCI0253_LOCUS20676</name>
</gene>
<proteinExistence type="predicted"/>
<protein>
    <submittedName>
        <fullName evidence="1">Uncharacterized protein</fullName>
    </submittedName>
</protein>
<reference evidence="1" key="1">
    <citation type="submission" date="2021-01" db="EMBL/GenBank/DDBJ databases">
        <authorList>
            <person name="Corre E."/>
            <person name="Pelletier E."/>
            <person name="Niang G."/>
            <person name="Scheremetjew M."/>
            <person name="Finn R."/>
            <person name="Kale V."/>
            <person name="Holt S."/>
            <person name="Cochrane G."/>
            <person name="Meng A."/>
            <person name="Brown T."/>
            <person name="Cohen L."/>
        </authorList>
    </citation>
    <scope>NUCLEOTIDE SEQUENCE</scope>
</reference>
<dbReference type="AlphaFoldDB" id="A0A7S1A8S3"/>